<dbReference type="GO" id="GO:0005524">
    <property type="term" value="F:ATP binding"/>
    <property type="evidence" value="ECO:0007669"/>
    <property type="project" value="UniProtKB-KW"/>
</dbReference>
<keyword evidence="8" id="KW-1185">Reference proteome</keyword>
<evidence type="ECO:0000256" key="4">
    <source>
        <dbReference type="ARBA" id="ARBA00023027"/>
    </source>
</evidence>
<gene>
    <name evidence="6" type="primary">nadK</name>
    <name evidence="7" type="ORF">A11A3_04865</name>
</gene>
<dbReference type="SUPFAM" id="SSF111331">
    <property type="entry name" value="NAD kinase/diacylglycerol kinase-like"/>
    <property type="match status" value="1"/>
</dbReference>
<dbReference type="Gene3D" id="3.40.50.10330">
    <property type="entry name" value="Probable inorganic polyphosphate/atp-NAD kinase, domain 1"/>
    <property type="match status" value="1"/>
</dbReference>
<dbReference type="NCBIfam" id="NF002306">
    <property type="entry name" value="PRK01231.1"/>
    <property type="match status" value="1"/>
</dbReference>
<dbReference type="EC" id="2.7.1.23" evidence="6"/>
<dbReference type="EMBL" id="AMRJ01000004">
    <property type="protein sequence ID" value="EKF75283.1"/>
    <property type="molecule type" value="Genomic_DNA"/>
</dbReference>
<evidence type="ECO:0000256" key="6">
    <source>
        <dbReference type="HAMAP-Rule" id="MF_00361"/>
    </source>
</evidence>
<feature type="binding site" evidence="6">
    <location>
        <position position="173"/>
    </location>
    <ligand>
        <name>NAD(+)</name>
        <dbReference type="ChEBI" id="CHEBI:57540"/>
    </ligand>
</feature>
<sequence>MQLRLPRMTVSQETSFSNKWRNIGLVARSESEQALYSMRQLIHFLHGRDCTVILDRKIADSLSEMGLQAASAAQMGESCDLIIVVGGDGSLLGAARTLSRYDVPVLGVNRGHLGFLTDILPSEIESRVGQVLDGEYTTEKRFLLDMEVRRGKSVVGEGCALNDVVLLSGDSVHMIDFELMIDGHFVYGQRSDGLIISTPTGSTAYALSGGGPIMHPKLDAMVMVPLNPHTLTSRPLVVAGDSEIKIHITTEKVRPLVSCDGTEGIRLQVDDVIAIRKRPHRLHLIHPPGHDFYQACRSKLGWSTRPGDGN</sequence>
<evidence type="ECO:0000256" key="2">
    <source>
        <dbReference type="ARBA" id="ARBA00022777"/>
    </source>
</evidence>
<dbReference type="GO" id="GO:0005737">
    <property type="term" value="C:cytoplasm"/>
    <property type="evidence" value="ECO:0007669"/>
    <property type="project" value="UniProtKB-SubCell"/>
</dbReference>
<dbReference type="AlphaFoldDB" id="L0WEL9"/>
<keyword evidence="6" id="KW-0963">Cytoplasm</keyword>
<evidence type="ECO:0000313" key="8">
    <source>
        <dbReference type="Proteomes" id="UP000010164"/>
    </source>
</evidence>
<keyword evidence="1 6" id="KW-0808">Transferase</keyword>
<keyword evidence="6" id="KW-0547">Nucleotide-binding</keyword>
<dbReference type="Pfam" id="PF01513">
    <property type="entry name" value="NAD_kinase"/>
    <property type="match status" value="1"/>
</dbReference>
<dbReference type="InterPro" id="IPR002504">
    <property type="entry name" value="NADK"/>
</dbReference>
<dbReference type="eggNOG" id="COG0061">
    <property type="taxonomic scope" value="Bacteria"/>
</dbReference>
<dbReference type="PANTHER" id="PTHR20275">
    <property type="entry name" value="NAD KINASE"/>
    <property type="match status" value="1"/>
</dbReference>
<comment type="caution">
    <text evidence="6">Lacks conserved residue(s) required for the propagation of feature annotation.</text>
</comment>
<comment type="function">
    <text evidence="6">Involved in the regulation of the intracellular balance of NAD and NADP, and is a key enzyme in the biosynthesis of NADP. Catalyzes specifically the phosphorylation on 2'-hydroxyl of the adenosine moiety of NAD to yield NADP.</text>
</comment>
<dbReference type="Pfam" id="PF20143">
    <property type="entry name" value="NAD_kinase_C"/>
    <property type="match status" value="1"/>
</dbReference>
<keyword evidence="3 6" id="KW-0521">NADP</keyword>
<evidence type="ECO:0000256" key="1">
    <source>
        <dbReference type="ARBA" id="ARBA00022679"/>
    </source>
</evidence>
<dbReference type="PATRIC" id="fig|1177179.3.peg.974"/>
<feature type="binding site" evidence="6">
    <location>
        <begin position="162"/>
        <end position="163"/>
    </location>
    <ligand>
        <name>NAD(+)</name>
        <dbReference type="ChEBI" id="CHEBI:57540"/>
    </ligand>
</feature>
<feature type="binding site" evidence="6">
    <location>
        <position position="192"/>
    </location>
    <ligand>
        <name>NAD(+)</name>
        <dbReference type="ChEBI" id="CHEBI:57540"/>
    </ligand>
</feature>
<feature type="binding site" evidence="6">
    <location>
        <position position="190"/>
    </location>
    <ligand>
        <name>NAD(+)</name>
        <dbReference type="ChEBI" id="CHEBI:57540"/>
    </ligand>
</feature>
<proteinExistence type="inferred from homology"/>
<dbReference type="GO" id="GO:0051287">
    <property type="term" value="F:NAD binding"/>
    <property type="evidence" value="ECO:0007669"/>
    <property type="project" value="UniProtKB-ARBA"/>
</dbReference>
<comment type="subcellular location">
    <subcellularLocation>
        <location evidence="6">Cytoplasm</location>
    </subcellularLocation>
</comment>
<feature type="binding site" evidence="6">
    <location>
        <begin position="203"/>
        <end position="208"/>
    </location>
    <ligand>
        <name>NAD(+)</name>
        <dbReference type="ChEBI" id="CHEBI:57540"/>
    </ligand>
</feature>
<feature type="active site" description="Proton acceptor" evidence="6">
    <location>
        <position position="88"/>
    </location>
</feature>
<comment type="catalytic activity">
    <reaction evidence="5 6">
        <text>NAD(+) + ATP = ADP + NADP(+) + H(+)</text>
        <dbReference type="Rhea" id="RHEA:18629"/>
        <dbReference type="ChEBI" id="CHEBI:15378"/>
        <dbReference type="ChEBI" id="CHEBI:30616"/>
        <dbReference type="ChEBI" id="CHEBI:57540"/>
        <dbReference type="ChEBI" id="CHEBI:58349"/>
        <dbReference type="ChEBI" id="CHEBI:456216"/>
        <dbReference type="EC" id="2.7.1.23"/>
    </reaction>
</comment>
<keyword evidence="2 6" id="KW-0418">Kinase</keyword>
<reference evidence="7 8" key="1">
    <citation type="journal article" date="2012" name="J. Bacteriol.">
        <title>Genome Sequence of the Alkane-Degrading Bacterium Alcanivorax hongdengensis Type Strain A-11-3.</title>
        <authorList>
            <person name="Lai Q."/>
            <person name="Shao Z."/>
        </authorList>
    </citation>
    <scope>NUCLEOTIDE SEQUENCE [LARGE SCALE GENOMIC DNA]</scope>
    <source>
        <strain evidence="7 8">A-11-3</strain>
    </source>
</reference>
<keyword evidence="4 6" id="KW-0520">NAD</keyword>
<name>L0WEL9_9GAMM</name>
<comment type="similarity">
    <text evidence="6">Belongs to the NAD kinase family.</text>
</comment>
<comment type="caution">
    <text evidence="7">The sequence shown here is derived from an EMBL/GenBank/DDBJ whole genome shotgun (WGS) entry which is preliminary data.</text>
</comment>
<dbReference type="GO" id="GO:0046872">
    <property type="term" value="F:metal ion binding"/>
    <property type="evidence" value="ECO:0007669"/>
    <property type="project" value="UniProtKB-UniRule"/>
</dbReference>
<accession>L0WEL9</accession>
<organism evidence="7 8">
    <name type="scientific">Alcanivorax hongdengensis A-11-3</name>
    <dbReference type="NCBI Taxonomy" id="1177179"/>
    <lineage>
        <taxon>Bacteria</taxon>
        <taxon>Pseudomonadati</taxon>
        <taxon>Pseudomonadota</taxon>
        <taxon>Gammaproteobacteria</taxon>
        <taxon>Oceanospirillales</taxon>
        <taxon>Alcanivoracaceae</taxon>
        <taxon>Alcanivorax</taxon>
    </lineage>
</organism>
<dbReference type="GO" id="GO:0003951">
    <property type="term" value="F:NAD+ kinase activity"/>
    <property type="evidence" value="ECO:0007669"/>
    <property type="project" value="UniProtKB-UniRule"/>
</dbReference>
<dbReference type="GO" id="GO:0006741">
    <property type="term" value="P:NADP+ biosynthetic process"/>
    <property type="evidence" value="ECO:0007669"/>
    <property type="project" value="UniProtKB-UniRule"/>
</dbReference>
<evidence type="ECO:0000256" key="3">
    <source>
        <dbReference type="ARBA" id="ARBA00022857"/>
    </source>
</evidence>
<dbReference type="PANTHER" id="PTHR20275:SF0">
    <property type="entry name" value="NAD KINASE"/>
    <property type="match status" value="1"/>
</dbReference>
<protein>
    <recommendedName>
        <fullName evidence="6">NAD kinase</fullName>
        <ecNumber evidence="6">2.7.1.23</ecNumber>
    </recommendedName>
    <alternativeName>
        <fullName evidence="6">ATP-dependent NAD kinase</fullName>
    </alternativeName>
</protein>
<dbReference type="Proteomes" id="UP000010164">
    <property type="component" value="Unassembled WGS sequence"/>
</dbReference>
<keyword evidence="6" id="KW-0067">ATP-binding</keyword>
<dbReference type="Gene3D" id="2.60.200.30">
    <property type="entry name" value="Probable inorganic polyphosphate/atp-NAD kinase, domain 2"/>
    <property type="match status" value="1"/>
</dbReference>
<dbReference type="InterPro" id="IPR016064">
    <property type="entry name" value="NAD/diacylglycerol_kinase_sf"/>
</dbReference>
<dbReference type="InterPro" id="IPR017438">
    <property type="entry name" value="ATP-NAD_kinase_N"/>
</dbReference>
<dbReference type="HAMAP" id="MF_00361">
    <property type="entry name" value="NAD_kinase"/>
    <property type="match status" value="1"/>
</dbReference>
<feature type="binding site" evidence="6">
    <location>
        <begin position="88"/>
        <end position="89"/>
    </location>
    <ligand>
        <name>NAD(+)</name>
        <dbReference type="ChEBI" id="CHEBI:57540"/>
    </ligand>
</feature>
<comment type="cofactor">
    <cofactor evidence="6">
        <name>a divalent metal cation</name>
        <dbReference type="ChEBI" id="CHEBI:60240"/>
    </cofactor>
</comment>
<evidence type="ECO:0000256" key="5">
    <source>
        <dbReference type="ARBA" id="ARBA00047925"/>
    </source>
</evidence>
<dbReference type="InterPro" id="IPR017437">
    <property type="entry name" value="ATP-NAD_kinase_PpnK-typ_C"/>
</dbReference>
<evidence type="ECO:0000313" key="7">
    <source>
        <dbReference type="EMBL" id="EKF75283.1"/>
    </source>
</evidence>
<dbReference type="STRING" id="1177179.A11A3_04865"/>
<dbReference type="GO" id="GO:0019674">
    <property type="term" value="P:NAD+ metabolic process"/>
    <property type="evidence" value="ECO:0007669"/>
    <property type="project" value="InterPro"/>
</dbReference>